<name>A0A975LC97_9ACTN</name>
<dbReference type="InterPro" id="IPR000182">
    <property type="entry name" value="GNAT_dom"/>
</dbReference>
<gene>
    <name evidence="2" type="ORF">KGD82_11175</name>
</gene>
<dbReference type="KEGG" id="nec:KGD82_11175"/>
<accession>A0A975LC97</accession>
<dbReference type="GO" id="GO:0016747">
    <property type="term" value="F:acyltransferase activity, transferring groups other than amino-acyl groups"/>
    <property type="evidence" value="ECO:0007669"/>
    <property type="project" value="InterPro"/>
</dbReference>
<organism evidence="2 3">
    <name type="scientific">Nocardiopsis eucommiae</name>
    <dbReference type="NCBI Taxonomy" id="2831970"/>
    <lineage>
        <taxon>Bacteria</taxon>
        <taxon>Bacillati</taxon>
        <taxon>Actinomycetota</taxon>
        <taxon>Actinomycetes</taxon>
        <taxon>Streptosporangiales</taxon>
        <taxon>Nocardiopsidaceae</taxon>
        <taxon>Nocardiopsis</taxon>
    </lineage>
</organism>
<feature type="domain" description="N-acetyltransferase" evidence="1">
    <location>
        <begin position="14"/>
        <end position="66"/>
    </location>
</feature>
<sequence>MLFAYVQLGDDGAEHLVGFFSLFPVAGHRGWWRGHRTVVLPDYQGLGIGNAMIEATAEQLWRREQKRFRATTLARSLIAHRRRHPQAWWLTMAPKMQAAVGKTSTIKGMASSVSSLMTTWVYVPDELRRHPSTSAKPGERR</sequence>
<dbReference type="Gene3D" id="3.40.630.30">
    <property type="match status" value="1"/>
</dbReference>
<dbReference type="SUPFAM" id="SSF55729">
    <property type="entry name" value="Acyl-CoA N-acyltransferases (Nat)"/>
    <property type="match status" value="1"/>
</dbReference>
<reference evidence="2" key="1">
    <citation type="submission" date="2021-05" db="EMBL/GenBank/DDBJ databases">
        <authorList>
            <person name="Kaiqin L."/>
            <person name="Jian G."/>
        </authorList>
    </citation>
    <scope>NUCLEOTIDE SEQUENCE</scope>
    <source>
        <strain evidence="2">HDS5</strain>
    </source>
</reference>
<evidence type="ECO:0000313" key="2">
    <source>
        <dbReference type="EMBL" id="QVJ02783.1"/>
    </source>
</evidence>
<dbReference type="InterPro" id="IPR016181">
    <property type="entry name" value="Acyl_CoA_acyltransferase"/>
</dbReference>
<dbReference type="Proteomes" id="UP000682416">
    <property type="component" value="Chromosome"/>
</dbReference>
<evidence type="ECO:0000313" key="3">
    <source>
        <dbReference type="Proteomes" id="UP000682416"/>
    </source>
</evidence>
<dbReference type="CDD" id="cd04301">
    <property type="entry name" value="NAT_SF"/>
    <property type="match status" value="1"/>
</dbReference>
<proteinExistence type="predicted"/>
<protein>
    <submittedName>
        <fullName evidence="2">GNAT family N-acetyltransferase</fullName>
    </submittedName>
</protein>
<dbReference type="AlphaFoldDB" id="A0A975LC97"/>
<dbReference type="EMBL" id="CP074402">
    <property type="protein sequence ID" value="QVJ02783.1"/>
    <property type="molecule type" value="Genomic_DNA"/>
</dbReference>
<evidence type="ECO:0000259" key="1">
    <source>
        <dbReference type="Pfam" id="PF13508"/>
    </source>
</evidence>
<keyword evidence="3" id="KW-1185">Reference proteome</keyword>
<dbReference type="Pfam" id="PF13508">
    <property type="entry name" value="Acetyltransf_7"/>
    <property type="match status" value="1"/>
</dbReference>